<dbReference type="Gene3D" id="3.40.50.1820">
    <property type="entry name" value="alpha/beta hydrolase"/>
    <property type="match status" value="1"/>
</dbReference>
<dbReference type="SUPFAM" id="SSF53474">
    <property type="entry name" value="alpha/beta-Hydrolases"/>
    <property type="match status" value="1"/>
</dbReference>
<dbReference type="EMBL" id="BAABFT010000005">
    <property type="protein sequence ID" value="GAA4323805.1"/>
    <property type="molecule type" value="Genomic_DNA"/>
</dbReference>
<protein>
    <recommendedName>
        <fullName evidence="1">AB hydrolase-1 domain-containing protein</fullName>
    </recommendedName>
</protein>
<name>A0ABP8GGP9_9SPHI</name>
<dbReference type="RefSeq" id="WP_345211420.1">
    <property type="nucleotide sequence ID" value="NZ_BAABFT010000005.1"/>
</dbReference>
<keyword evidence="3" id="KW-1185">Reference proteome</keyword>
<dbReference type="InterPro" id="IPR029058">
    <property type="entry name" value="AB_hydrolase_fold"/>
</dbReference>
<evidence type="ECO:0000313" key="2">
    <source>
        <dbReference type="EMBL" id="GAA4323805.1"/>
    </source>
</evidence>
<dbReference type="Proteomes" id="UP001500582">
    <property type="component" value="Unassembled WGS sequence"/>
</dbReference>
<dbReference type="InterPro" id="IPR000073">
    <property type="entry name" value="AB_hydrolase_1"/>
</dbReference>
<evidence type="ECO:0000259" key="1">
    <source>
        <dbReference type="Pfam" id="PF00561"/>
    </source>
</evidence>
<gene>
    <name evidence="2" type="ORF">GCM10023149_25000</name>
</gene>
<evidence type="ECO:0000313" key="3">
    <source>
        <dbReference type="Proteomes" id="UP001500582"/>
    </source>
</evidence>
<feature type="domain" description="AB hydrolase-1" evidence="1">
    <location>
        <begin position="36"/>
        <end position="99"/>
    </location>
</feature>
<comment type="caution">
    <text evidence="2">The sequence shown here is derived from an EMBL/GenBank/DDBJ whole genome shotgun (WGS) entry which is preliminary data.</text>
</comment>
<accession>A0ABP8GGP9</accession>
<dbReference type="Pfam" id="PF00561">
    <property type="entry name" value="Abhydrolase_1"/>
    <property type="match status" value="1"/>
</dbReference>
<sequence length="100" mass="10894">MINDSGCPAYARIQKRTVNRDAVLSQETGLAEVTAVLGWVQPYPEALNDLKKVNQPVFIAQGENDISIQIINAANISKSLPNATLVVYPDAGHSSFFQNH</sequence>
<organism evidence="2 3">
    <name type="scientific">Mucilaginibacter gynuensis</name>
    <dbReference type="NCBI Taxonomy" id="1302236"/>
    <lineage>
        <taxon>Bacteria</taxon>
        <taxon>Pseudomonadati</taxon>
        <taxon>Bacteroidota</taxon>
        <taxon>Sphingobacteriia</taxon>
        <taxon>Sphingobacteriales</taxon>
        <taxon>Sphingobacteriaceae</taxon>
        <taxon>Mucilaginibacter</taxon>
    </lineage>
</organism>
<proteinExistence type="predicted"/>
<reference evidence="3" key="1">
    <citation type="journal article" date="2019" name="Int. J. Syst. Evol. Microbiol.">
        <title>The Global Catalogue of Microorganisms (GCM) 10K type strain sequencing project: providing services to taxonomists for standard genome sequencing and annotation.</title>
        <authorList>
            <consortium name="The Broad Institute Genomics Platform"/>
            <consortium name="The Broad Institute Genome Sequencing Center for Infectious Disease"/>
            <person name="Wu L."/>
            <person name="Ma J."/>
        </authorList>
    </citation>
    <scope>NUCLEOTIDE SEQUENCE [LARGE SCALE GENOMIC DNA]</scope>
    <source>
        <strain evidence="3">JCM 17705</strain>
    </source>
</reference>